<dbReference type="AlphaFoldDB" id="A0A3R6J6F2"/>
<protein>
    <recommendedName>
        <fullName evidence="3">Radical SAM protein</fullName>
    </recommendedName>
</protein>
<proteinExistence type="predicted"/>
<dbReference type="SUPFAM" id="SSF102114">
    <property type="entry name" value="Radical SAM enzymes"/>
    <property type="match status" value="1"/>
</dbReference>
<dbReference type="EMBL" id="QRNB01000001">
    <property type="protein sequence ID" value="RHK13181.1"/>
    <property type="molecule type" value="Genomic_DNA"/>
</dbReference>
<accession>A0A3R6J6F2</accession>
<comment type="caution">
    <text evidence="1">The sequence shown here is derived from an EMBL/GenBank/DDBJ whole genome shotgun (WGS) entry which is preliminary data.</text>
</comment>
<reference evidence="1 2" key="1">
    <citation type="submission" date="2018-08" db="EMBL/GenBank/DDBJ databases">
        <title>A genome reference for cultivated species of the human gut microbiota.</title>
        <authorList>
            <person name="Zou Y."/>
            <person name="Xue W."/>
            <person name="Luo G."/>
        </authorList>
    </citation>
    <scope>NUCLEOTIDE SEQUENCE [LARGE SCALE GENOMIC DNA]</scope>
    <source>
        <strain evidence="1 2">AF46-2NS</strain>
    </source>
</reference>
<organism evidence="1 2">
    <name type="scientific">Segatella copri</name>
    <dbReference type="NCBI Taxonomy" id="165179"/>
    <lineage>
        <taxon>Bacteria</taxon>
        <taxon>Pseudomonadati</taxon>
        <taxon>Bacteroidota</taxon>
        <taxon>Bacteroidia</taxon>
        <taxon>Bacteroidales</taxon>
        <taxon>Prevotellaceae</taxon>
        <taxon>Segatella</taxon>
    </lineage>
</organism>
<gene>
    <name evidence="1" type="ORF">DW079_00465</name>
</gene>
<dbReference type="InterPro" id="IPR058240">
    <property type="entry name" value="rSAM_sf"/>
</dbReference>
<sequence length="452" mass="53730">MKQQKRMLRVLADNKGFNPKVLKALGKRLKVGIIDADLLDHGTRHPNLALEKIAGYCKSLGHEVRLICDYNELDIQLPFFPDSCDYDVLCLAQVFKFTKRPKVIDFLIKNHFIFYGGTGFLAEFEDDVKQLPNLPHEVEHHHPDYTLYDEYIQKQTGGDPKLIKRRFDDYVSYSIGFTTRGCIRQCAFCVNRELKKVVPWSPVSEFMDPKRPRIYLWDDNIMAAPAKVFKKVMEDLQATGKPFQFRQGMDIRLMTDEKAKLFAGVKYYGDYIFAFDHYRKDDAHEWKQVEQTIRGLEIWKKYVTKETKLYVLVAFDGLDYQDIEGAFWRIKILMEYGCLPYIMRFEDYKKSQYKTLYTQLARWCNQPSFFKKMSFRQFCIRNEEYHQGIQQPVKNGKYPSRLKFPKGFTPKPTFCACYRAMIEFEEEYPEIAKKYYDLRFEDLKDTFKNRKL</sequence>
<evidence type="ECO:0000313" key="1">
    <source>
        <dbReference type="EMBL" id="RHK13181.1"/>
    </source>
</evidence>
<evidence type="ECO:0008006" key="3">
    <source>
        <dbReference type="Google" id="ProtNLM"/>
    </source>
</evidence>
<dbReference type="Proteomes" id="UP000286211">
    <property type="component" value="Unassembled WGS sequence"/>
</dbReference>
<name>A0A3R6J6F2_9BACT</name>
<evidence type="ECO:0000313" key="2">
    <source>
        <dbReference type="Proteomes" id="UP000286211"/>
    </source>
</evidence>